<accession>A0A5D4RYT6</accession>
<dbReference type="EMBL" id="VTEQ01000002">
    <property type="protein sequence ID" value="TYS54934.1"/>
    <property type="molecule type" value="Genomic_DNA"/>
</dbReference>
<dbReference type="RefSeq" id="WP_148985001.1">
    <property type="nucleotide sequence ID" value="NZ_CP197480.1"/>
</dbReference>
<reference evidence="1 2" key="1">
    <citation type="submission" date="2019-08" db="EMBL/GenBank/DDBJ databases">
        <title>Bacillus genomes from the desert of Cuatro Cienegas, Coahuila.</title>
        <authorList>
            <person name="Olmedo-Alvarez G."/>
        </authorList>
    </citation>
    <scope>NUCLEOTIDE SEQUENCE [LARGE SCALE GENOMIC DNA]</scope>
    <source>
        <strain evidence="1 2">CH108_3D</strain>
    </source>
</reference>
<gene>
    <name evidence="1" type="ORF">FZC83_08265</name>
</gene>
<proteinExistence type="predicted"/>
<evidence type="ECO:0008006" key="3">
    <source>
        <dbReference type="Google" id="ProtNLM"/>
    </source>
</evidence>
<evidence type="ECO:0000313" key="1">
    <source>
        <dbReference type="EMBL" id="TYS54934.1"/>
    </source>
</evidence>
<sequence length="288" mass="33587">MIYGYGLWYDIESQLYTDYPNQYNFISSYKQLKALVNRKEVTQRDVIFFLQSSKSDLDFQEKLSQSGYSLFPNPLVSKAIRHKDRYLPELDGWTRYPLKRRYAYNIKSVTRAFIDEAFGDNPVVLKVCNLHASEGKWLLDKNREIPRVPYRMRKLPVTVEEFVPDARSIRVGIVGHTDSFDQIFITEHVNTSTWLKNDEPEEENTYRYNERRQLGIPHLEEMVEESIKIAKSYKTDLLGVDWVVGETKTGLVEVNDMISIPSGRGVHNLVYQAVKAHIDKTTLKHQGE</sequence>
<protein>
    <recommendedName>
        <fullName evidence="3">ATP-grasp domain-containing protein</fullName>
    </recommendedName>
</protein>
<dbReference type="SUPFAM" id="SSF56059">
    <property type="entry name" value="Glutathione synthetase ATP-binding domain-like"/>
    <property type="match status" value="1"/>
</dbReference>
<evidence type="ECO:0000313" key="2">
    <source>
        <dbReference type="Proteomes" id="UP000322997"/>
    </source>
</evidence>
<dbReference type="AlphaFoldDB" id="A0A5D4RYT6"/>
<organism evidence="1 2">
    <name type="scientific">Rossellomorea marisflavi</name>
    <dbReference type="NCBI Taxonomy" id="189381"/>
    <lineage>
        <taxon>Bacteria</taxon>
        <taxon>Bacillati</taxon>
        <taxon>Bacillota</taxon>
        <taxon>Bacilli</taxon>
        <taxon>Bacillales</taxon>
        <taxon>Bacillaceae</taxon>
        <taxon>Rossellomorea</taxon>
    </lineage>
</organism>
<dbReference type="Proteomes" id="UP000322997">
    <property type="component" value="Unassembled WGS sequence"/>
</dbReference>
<name>A0A5D4RYT6_9BACI</name>
<comment type="caution">
    <text evidence="1">The sequence shown here is derived from an EMBL/GenBank/DDBJ whole genome shotgun (WGS) entry which is preliminary data.</text>
</comment>